<reference evidence="2" key="2">
    <citation type="journal article" date="2015" name="Data Brief">
        <title>Shoot transcriptome of the giant reed, Arundo donax.</title>
        <authorList>
            <person name="Barrero R.A."/>
            <person name="Guerrero F.D."/>
            <person name="Moolhuijzen P."/>
            <person name="Goolsby J.A."/>
            <person name="Tidwell J."/>
            <person name="Bellgard S.E."/>
            <person name="Bellgard M.I."/>
        </authorList>
    </citation>
    <scope>NUCLEOTIDE SEQUENCE</scope>
    <source>
        <tissue evidence="2">Shoot tissue taken approximately 20 cm above the soil surface</tissue>
    </source>
</reference>
<protein>
    <submittedName>
        <fullName evidence="2">Uncharacterized protein</fullName>
    </submittedName>
</protein>
<dbReference type="AlphaFoldDB" id="A0A0A9GIK6"/>
<evidence type="ECO:0000256" key="1">
    <source>
        <dbReference type="SAM" id="MobiDB-lite"/>
    </source>
</evidence>
<dbReference type="EMBL" id="GBRH01173584">
    <property type="protein sequence ID" value="JAE24312.1"/>
    <property type="molecule type" value="Transcribed_RNA"/>
</dbReference>
<name>A0A0A9GIK6_ARUDO</name>
<accession>A0A0A9GIK6</accession>
<organism evidence="2">
    <name type="scientific">Arundo donax</name>
    <name type="common">Giant reed</name>
    <name type="synonym">Donax arundinaceus</name>
    <dbReference type="NCBI Taxonomy" id="35708"/>
    <lineage>
        <taxon>Eukaryota</taxon>
        <taxon>Viridiplantae</taxon>
        <taxon>Streptophyta</taxon>
        <taxon>Embryophyta</taxon>
        <taxon>Tracheophyta</taxon>
        <taxon>Spermatophyta</taxon>
        <taxon>Magnoliopsida</taxon>
        <taxon>Liliopsida</taxon>
        <taxon>Poales</taxon>
        <taxon>Poaceae</taxon>
        <taxon>PACMAD clade</taxon>
        <taxon>Arundinoideae</taxon>
        <taxon>Arundineae</taxon>
        <taxon>Arundo</taxon>
    </lineage>
</organism>
<evidence type="ECO:0000313" key="2">
    <source>
        <dbReference type="EMBL" id="JAE24312.1"/>
    </source>
</evidence>
<feature type="region of interest" description="Disordered" evidence="1">
    <location>
        <begin position="1"/>
        <end position="25"/>
    </location>
</feature>
<reference evidence="2" key="1">
    <citation type="submission" date="2014-09" db="EMBL/GenBank/DDBJ databases">
        <authorList>
            <person name="Magalhaes I.L.F."/>
            <person name="Oliveira U."/>
            <person name="Santos F.R."/>
            <person name="Vidigal T.H.D.A."/>
            <person name="Brescovit A.D."/>
            <person name="Santos A.J."/>
        </authorList>
    </citation>
    <scope>NUCLEOTIDE SEQUENCE</scope>
    <source>
        <tissue evidence="2">Shoot tissue taken approximately 20 cm above the soil surface</tissue>
    </source>
</reference>
<proteinExistence type="predicted"/>
<sequence length="25" mass="2532">MDGCGTGLGLERHGSEAEDLGAWGL</sequence>